<keyword evidence="1" id="KW-0732">Signal</keyword>
<protein>
    <submittedName>
        <fullName evidence="2">Uncharacterized protein</fullName>
    </submittedName>
</protein>
<accession>A0A0S3PVW0</accession>
<gene>
    <name evidence="2" type="ORF">GJW-30_1_02604</name>
</gene>
<evidence type="ECO:0000256" key="1">
    <source>
        <dbReference type="SAM" id="SignalP"/>
    </source>
</evidence>
<dbReference type="EMBL" id="AP014946">
    <property type="protein sequence ID" value="BAT60069.1"/>
    <property type="molecule type" value="Genomic_DNA"/>
</dbReference>
<evidence type="ECO:0000313" key="3">
    <source>
        <dbReference type="Proteomes" id="UP000236884"/>
    </source>
</evidence>
<reference evidence="2 3" key="1">
    <citation type="submission" date="2015-08" db="EMBL/GenBank/DDBJ databases">
        <title>Investigation of the bacterial diversity of lava forest soil.</title>
        <authorList>
            <person name="Lee J.S."/>
        </authorList>
    </citation>
    <scope>NUCLEOTIDE SEQUENCE [LARGE SCALE GENOMIC DNA]</scope>
    <source>
        <strain evidence="2 3">GJW-30</strain>
    </source>
</reference>
<name>A0A0S3PVW0_9BRAD</name>
<dbReference type="KEGG" id="vgo:GJW-30_1_02604"/>
<sequence>MSGFRRLIGIAKRAAALSVIAICAFTSVAHAIEIKCIEASRYKYLYKIFDDDRAKAAAFFGVTPEQLASPEACRAAVSHSRSSR</sequence>
<proteinExistence type="predicted"/>
<evidence type="ECO:0000313" key="2">
    <source>
        <dbReference type="EMBL" id="BAT60069.1"/>
    </source>
</evidence>
<dbReference type="Proteomes" id="UP000236884">
    <property type="component" value="Chromosome"/>
</dbReference>
<organism evidence="2 3">
    <name type="scientific">Variibacter gotjawalensis</name>
    <dbReference type="NCBI Taxonomy" id="1333996"/>
    <lineage>
        <taxon>Bacteria</taxon>
        <taxon>Pseudomonadati</taxon>
        <taxon>Pseudomonadota</taxon>
        <taxon>Alphaproteobacteria</taxon>
        <taxon>Hyphomicrobiales</taxon>
        <taxon>Nitrobacteraceae</taxon>
        <taxon>Variibacter</taxon>
    </lineage>
</organism>
<keyword evidence="3" id="KW-1185">Reference proteome</keyword>
<feature type="signal peptide" evidence="1">
    <location>
        <begin position="1"/>
        <end position="31"/>
    </location>
</feature>
<dbReference type="RefSeq" id="WP_096355983.1">
    <property type="nucleotide sequence ID" value="NZ_AP014946.1"/>
</dbReference>
<feature type="chain" id="PRO_5006615855" evidence="1">
    <location>
        <begin position="32"/>
        <end position="84"/>
    </location>
</feature>
<dbReference type="AlphaFoldDB" id="A0A0S3PVW0"/>